<gene>
    <name evidence="3" type="ORF">IFR04_005538</name>
</gene>
<protein>
    <recommendedName>
        <fullName evidence="2">Dienelactone hydrolase domain-containing protein</fullName>
    </recommendedName>
</protein>
<feature type="compositionally biased region" description="Low complexity" evidence="1">
    <location>
        <begin position="185"/>
        <end position="201"/>
    </location>
</feature>
<dbReference type="AlphaFoldDB" id="A0A8H7TLD7"/>
<dbReference type="GO" id="GO:0016787">
    <property type="term" value="F:hydrolase activity"/>
    <property type="evidence" value="ECO:0007669"/>
    <property type="project" value="InterPro"/>
</dbReference>
<evidence type="ECO:0000256" key="1">
    <source>
        <dbReference type="SAM" id="MobiDB-lite"/>
    </source>
</evidence>
<dbReference type="Proteomes" id="UP000664132">
    <property type="component" value="Unassembled WGS sequence"/>
</dbReference>
<feature type="domain" description="Dienelactone hydrolase" evidence="2">
    <location>
        <begin position="29"/>
        <end position="303"/>
    </location>
</feature>
<keyword evidence="4" id="KW-1185">Reference proteome</keyword>
<dbReference type="InterPro" id="IPR002925">
    <property type="entry name" value="Dienelactn_hydro"/>
</dbReference>
<dbReference type="PANTHER" id="PTHR17630:SF105">
    <property type="entry name" value="DIENELACTONE HYDROLASE FAMILY PROTEIN (AFU_ORTHOLOGUE AFUA_4G08790)"/>
    <property type="match status" value="1"/>
</dbReference>
<dbReference type="Gene3D" id="3.40.50.1820">
    <property type="entry name" value="alpha/beta hydrolase"/>
    <property type="match status" value="1"/>
</dbReference>
<accession>A0A8H7TLD7</accession>
<evidence type="ECO:0000313" key="3">
    <source>
        <dbReference type="EMBL" id="KAG4421355.1"/>
    </source>
</evidence>
<reference evidence="3" key="1">
    <citation type="submission" date="2021-02" db="EMBL/GenBank/DDBJ databases">
        <title>Genome sequence Cadophora malorum strain M34.</title>
        <authorList>
            <person name="Stefanovic E."/>
            <person name="Vu D."/>
            <person name="Scully C."/>
            <person name="Dijksterhuis J."/>
            <person name="Roader J."/>
            <person name="Houbraken J."/>
        </authorList>
    </citation>
    <scope>NUCLEOTIDE SEQUENCE</scope>
    <source>
        <strain evidence="3">M34</strain>
    </source>
</reference>
<dbReference type="SUPFAM" id="SSF53474">
    <property type="entry name" value="alpha/beta-Hydrolases"/>
    <property type="match status" value="1"/>
</dbReference>
<dbReference type="EMBL" id="JAFJYH010000067">
    <property type="protein sequence ID" value="KAG4421355.1"/>
    <property type="molecule type" value="Genomic_DNA"/>
</dbReference>
<feature type="region of interest" description="Disordered" evidence="1">
    <location>
        <begin position="181"/>
        <end position="201"/>
    </location>
</feature>
<name>A0A8H7TLD7_9HELO</name>
<dbReference type="OrthoDB" id="17560at2759"/>
<proteinExistence type="predicted"/>
<dbReference type="Pfam" id="PF01738">
    <property type="entry name" value="DLH"/>
    <property type="match status" value="1"/>
</dbReference>
<evidence type="ECO:0000313" key="4">
    <source>
        <dbReference type="Proteomes" id="UP000664132"/>
    </source>
</evidence>
<sequence>MTGPCADCFKGSIHTGTPAGTVAEIHGLQTYVAYPEAGVTPKGIVVMITDAFGYDFVNNRMLCDVYAKKGGFLVYCPDFMNGHAMSSKCLHIMEQLMAPASILTSIIYKPIYAIQAMYHALPWLITTRSSVCRPRILKFFQDLRTSPPPFETPSLKIGVCGFCWGQYTFLLAADKPSHRIKRHSSQIPTNSSSTSTSTSPDTPLPLIDCAFTAHPSFVKVPQDAEAVTIPLSVAVGETDMAMKGPLIRQMKEILEVKKKGDNEVVVMPGAKHGFAVRAVPDDGVQRGWADKAETQAIDWFTKYLA</sequence>
<dbReference type="InterPro" id="IPR029058">
    <property type="entry name" value="AB_hydrolase_fold"/>
</dbReference>
<evidence type="ECO:0000259" key="2">
    <source>
        <dbReference type="Pfam" id="PF01738"/>
    </source>
</evidence>
<organism evidence="3 4">
    <name type="scientific">Cadophora malorum</name>
    <dbReference type="NCBI Taxonomy" id="108018"/>
    <lineage>
        <taxon>Eukaryota</taxon>
        <taxon>Fungi</taxon>
        <taxon>Dikarya</taxon>
        <taxon>Ascomycota</taxon>
        <taxon>Pezizomycotina</taxon>
        <taxon>Leotiomycetes</taxon>
        <taxon>Helotiales</taxon>
        <taxon>Ploettnerulaceae</taxon>
        <taxon>Cadophora</taxon>
    </lineage>
</organism>
<comment type="caution">
    <text evidence="3">The sequence shown here is derived from an EMBL/GenBank/DDBJ whole genome shotgun (WGS) entry which is preliminary data.</text>
</comment>
<dbReference type="PANTHER" id="PTHR17630">
    <property type="entry name" value="DIENELACTONE HYDROLASE"/>
    <property type="match status" value="1"/>
</dbReference>